<dbReference type="PROSITE" id="PS50181">
    <property type="entry name" value="FBOX"/>
    <property type="match status" value="1"/>
</dbReference>
<reference evidence="4" key="1">
    <citation type="submission" date="2021-02" db="EMBL/GenBank/DDBJ databases">
        <authorList>
            <person name="Nowell W R."/>
        </authorList>
    </citation>
    <scope>NUCLEOTIDE SEQUENCE</scope>
</reference>
<dbReference type="EMBL" id="CAJNOR010000577">
    <property type="protein sequence ID" value="CAF0952182.1"/>
    <property type="molecule type" value="Genomic_DNA"/>
</dbReference>
<evidence type="ECO:0000256" key="1">
    <source>
        <dbReference type="SAM" id="MobiDB-lite"/>
    </source>
</evidence>
<organism evidence="4 5">
    <name type="scientific">Adineta ricciae</name>
    <name type="common">Rotifer</name>
    <dbReference type="NCBI Taxonomy" id="249248"/>
    <lineage>
        <taxon>Eukaryota</taxon>
        <taxon>Metazoa</taxon>
        <taxon>Spiralia</taxon>
        <taxon>Gnathifera</taxon>
        <taxon>Rotifera</taxon>
        <taxon>Eurotatoria</taxon>
        <taxon>Bdelloidea</taxon>
        <taxon>Adinetida</taxon>
        <taxon>Adinetidae</taxon>
        <taxon>Adineta</taxon>
    </lineage>
</organism>
<feature type="chain" id="PRO_5032564753" description="F-box domain-containing protein" evidence="2">
    <location>
        <begin position="28"/>
        <end position="1074"/>
    </location>
</feature>
<evidence type="ECO:0000256" key="2">
    <source>
        <dbReference type="SAM" id="SignalP"/>
    </source>
</evidence>
<evidence type="ECO:0000259" key="3">
    <source>
        <dbReference type="PROSITE" id="PS50181"/>
    </source>
</evidence>
<feature type="signal peptide" evidence="2">
    <location>
        <begin position="1"/>
        <end position="27"/>
    </location>
</feature>
<dbReference type="Proteomes" id="UP000663828">
    <property type="component" value="Unassembled WGS sequence"/>
</dbReference>
<feature type="compositionally biased region" description="Low complexity" evidence="1">
    <location>
        <begin position="438"/>
        <end position="456"/>
    </location>
</feature>
<gene>
    <name evidence="4" type="ORF">XAT740_LOCUS10727</name>
</gene>
<accession>A0A814D4L6</accession>
<dbReference type="AlphaFoldDB" id="A0A814D4L6"/>
<keyword evidence="5" id="KW-1185">Reference proteome</keyword>
<dbReference type="InterPro" id="IPR032675">
    <property type="entry name" value="LRR_dom_sf"/>
</dbReference>
<evidence type="ECO:0000313" key="4">
    <source>
        <dbReference type="EMBL" id="CAF0952182.1"/>
    </source>
</evidence>
<dbReference type="InterPro" id="IPR001810">
    <property type="entry name" value="F-box_dom"/>
</dbReference>
<dbReference type="Gene3D" id="3.80.10.10">
    <property type="entry name" value="Ribonuclease Inhibitor"/>
    <property type="match status" value="1"/>
</dbReference>
<feature type="region of interest" description="Disordered" evidence="1">
    <location>
        <begin position="438"/>
        <end position="457"/>
    </location>
</feature>
<sequence length="1074" mass="125822">MIHLRITISVLLFKLLLLSQFINIAIQKSALCYLSYRPAVELIEFVEELAEDAKQYGVDLFIMVDNNDVNISAINVSSNIRLLQISREKCLQHNYHKAINTGGTWRYITSWDKSLLYFCLLNRNYSFVWLLEEDVFIPNVQVFRSLHELYSKTTDLIVPHHTLNLIAADGLWRWAMASGKFLPPWACSMVNGIGFSQRMLLAIDNYIQWFGEIPFHEFFFNTLAVQLNFTIVVPTELNTIEYATPYFYRDVRQQPNNMWHPIKDYPLRKTWRRSLANESLTYNYTFDLTHLQMSCNGNRKTANLDQYFNETFVHFESIKGNFSTDTRRSWRQRFSDLAQECQKQNASQEIVSFIMKLADHAYKLPEPPVPALVTRKSELHIHLEQEINETKRAIYQFPTNGTTVTELRNKIVELIKKLTVEMRREIFEEEKLRNQTTTLSTVTSSSTTTTISSTSSPVPATIRVKNEHFDESGHDMHHRIKKTHIVMKFDFLPNEILMQCFAYLNAPDIFDCFNNLNFRLNQLIRNIPLHLNFQYFDAAIFEKFYEILLLDSTIRTHIVSLDLSNRNVWYQIQTFLSVLPLEPFSSLQTLHLSKIEQDNDGKEILRLTKFPYPPFYYFTNWSEEYNTIFTSLSIDTIHTLSISTIPSDLVFILQFPSIINLTISYCSLKDLSRFFTYIPKLESLEINVIFREDDDDEDDATIKPFVIDGSVIHLKQLQINIFEGEFDELEALLNQSKNLQSLTISTIDNFDIINADRWQQLITSSLPCLRRFNFRFLVTYIDDDDLTIDGTFEQFQSDFWRHQHNWCIVCESYGNQTSIYSMPYAFTRYTLQSTCQKAANRYGKVTDLTLYLEQVVNFDGHQFPNVKSIKFESLFDEQNDEYLGKSVQYLTRTTHVDVSSLDEHKARNVLSRLATETSKLVSIKIHRNLLAVLFDNEKLRELLKKIIRKLNIVGIHGTQLIKHHELKIICKMFTNIEEFTCDVLDTTSLFQILLALSTLSNMKLCCLTSFPSVRRSYWLKNYGRKLKKYPFTINFLCDYSCYTEIGIYSSDHENNDVHEDISDDMFLAILRKFE</sequence>
<keyword evidence="2" id="KW-0732">Signal</keyword>
<feature type="domain" description="F-box" evidence="3">
    <location>
        <begin position="486"/>
        <end position="536"/>
    </location>
</feature>
<comment type="caution">
    <text evidence="4">The sequence shown here is derived from an EMBL/GenBank/DDBJ whole genome shotgun (WGS) entry which is preliminary data.</text>
</comment>
<proteinExistence type="predicted"/>
<evidence type="ECO:0000313" key="5">
    <source>
        <dbReference type="Proteomes" id="UP000663828"/>
    </source>
</evidence>
<name>A0A814D4L6_ADIRI</name>
<protein>
    <recommendedName>
        <fullName evidence="3">F-box domain-containing protein</fullName>
    </recommendedName>
</protein>